<dbReference type="GO" id="GO:0016020">
    <property type="term" value="C:membrane"/>
    <property type="evidence" value="ECO:0007669"/>
    <property type="project" value="UniProtKB-SubCell"/>
</dbReference>
<accession>A0A841E9M8</accession>
<feature type="transmembrane region" description="Helical" evidence="7">
    <location>
        <begin position="218"/>
        <end position="238"/>
    </location>
</feature>
<feature type="transmembrane region" description="Helical" evidence="7">
    <location>
        <begin position="250"/>
        <end position="268"/>
    </location>
</feature>
<feature type="transmembrane region" description="Helical" evidence="7">
    <location>
        <begin position="305"/>
        <end position="327"/>
    </location>
</feature>
<evidence type="ECO:0000256" key="3">
    <source>
        <dbReference type="ARBA" id="ARBA00022692"/>
    </source>
</evidence>
<dbReference type="AlphaFoldDB" id="A0A841E9M8"/>
<feature type="transmembrane region" description="Helical" evidence="7">
    <location>
        <begin position="185"/>
        <end position="206"/>
    </location>
</feature>
<dbReference type="InterPro" id="IPR037185">
    <property type="entry name" value="EmrE-like"/>
</dbReference>
<dbReference type="Proteomes" id="UP000578077">
    <property type="component" value="Unassembled WGS sequence"/>
</dbReference>
<feature type="transmembrane region" description="Helical" evidence="7">
    <location>
        <begin position="41"/>
        <end position="61"/>
    </location>
</feature>
<comment type="caution">
    <text evidence="9">The sequence shown here is derived from an EMBL/GenBank/DDBJ whole genome shotgun (WGS) entry which is preliminary data.</text>
</comment>
<evidence type="ECO:0000256" key="6">
    <source>
        <dbReference type="SAM" id="MobiDB-lite"/>
    </source>
</evidence>
<feature type="compositionally biased region" description="Low complexity" evidence="6">
    <location>
        <begin position="1"/>
        <end position="23"/>
    </location>
</feature>
<protein>
    <submittedName>
        <fullName evidence="9">DME family drug/metabolite transporter</fullName>
    </submittedName>
</protein>
<evidence type="ECO:0000256" key="1">
    <source>
        <dbReference type="ARBA" id="ARBA00004141"/>
    </source>
</evidence>
<feature type="domain" description="EamA" evidence="8">
    <location>
        <begin position="39"/>
        <end position="175"/>
    </location>
</feature>
<evidence type="ECO:0000259" key="8">
    <source>
        <dbReference type="Pfam" id="PF00892"/>
    </source>
</evidence>
<proteinExistence type="inferred from homology"/>
<dbReference type="Pfam" id="PF00892">
    <property type="entry name" value="EamA"/>
    <property type="match status" value="2"/>
</dbReference>
<keyword evidence="5 7" id="KW-0472">Membrane</keyword>
<dbReference type="EMBL" id="JACHLY010000001">
    <property type="protein sequence ID" value="MBB5999692.1"/>
    <property type="molecule type" value="Genomic_DNA"/>
</dbReference>
<feature type="domain" description="EamA" evidence="8">
    <location>
        <begin position="189"/>
        <end position="316"/>
    </location>
</feature>
<feature type="transmembrane region" description="Helical" evidence="7">
    <location>
        <begin position="134"/>
        <end position="153"/>
    </location>
</feature>
<dbReference type="InterPro" id="IPR000620">
    <property type="entry name" value="EamA_dom"/>
</dbReference>
<dbReference type="RefSeq" id="WP_312862586.1">
    <property type="nucleotide sequence ID" value="NZ_BAABKT010000039.1"/>
</dbReference>
<dbReference type="PANTHER" id="PTHR32322:SF2">
    <property type="entry name" value="EAMA DOMAIN-CONTAINING PROTEIN"/>
    <property type="match status" value="1"/>
</dbReference>
<keyword evidence="10" id="KW-1185">Reference proteome</keyword>
<comment type="similarity">
    <text evidence="2">Belongs to the EamA transporter family.</text>
</comment>
<evidence type="ECO:0000256" key="7">
    <source>
        <dbReference type="SAM" id="Phobius"/>
    </source>
</evidence>
<evidence type="ECO:0000256" key="4">
    <source>
        <dbReference type="ARBA" id="ARBA00022989"/>
    </source>
</evidence>
<keyword evidence="4 7" id="KW-1133">Transmembrane helix</keyword>
<feature type="region of interest" description="Disordered" evidence="6">
    <location>
        <begin position="1"/>
        <end position="32"/>
    </location>
</feature>
<keyword evidence="3 7" id="KW-0812">Transmembrane</keyword>
<feature type="transmembrane region" description="Helical" evidence="7">
    <location>
        <begin position="67"/>
        <end position="90"/>
    </location>
</feature>
<dbReference type="PANTHER" id="PTHR32322">
    <property type="entry name" value="INNER MEMBRANE TRANSPORTER"/>
    <property type="match status" value="1"/>
</dbReference>
<comment type="subcellular location">
    <subcellularLocation>
        <location evidence="1">Membrane</location>
        <topology evidence="1">Multi-pass membrane protein</topology>
    </subcellularLocation>
</comment>
<sequence length="339" mass="33814">MSEPSVPSSSAAAGSAPAAAQPVRADRPGGAAGPDTAQRGFVLLVTAGLLWGTSGIAGHGLQAAGVTVLAVACYRLLFAGVAISGYLALSGRLLRLPRNRRVAVRLLVNGLLHAAFQCFYFASLTLVPVGLATLVKIGSVPVFVAAGICLLARRAPTPRLAVSVLLAVTGMALLVGFPATDASPADLALGMACALAAGLTFSAMTLINRTPVVGLDPLVNAGAGLLIGGVLLLPAGLYAGMAVPLEPAPLALLAYLGLVPTVLAYLAYFGGVSRASDAGAAVGTITEPLTAALLSMALLGEEMTAIGAAGAAVLTAAMGTDYAAGVLNRRRRRRRSGTG</sequence>
<gene>
    <name evidence="9" type="ORF">HNR25_003443</name>
</gene>
<reference evidence="9 10" key="1">
    <citation type="submission" date="2020-08" db="EMBL/GenBank/DDBJ databases">
        <title>Sequencing the genomes of 1000 actinobacteria strains.</title>
        <authorList>
            <person name="Klenk H.-P."/>
        </authorList>
    </citation>
    <scope>NUCLEOTIDE SEQUENCE [LARGE SCALE GENOMIC DNA]</scope>
    <source>
        <strain evidence="9 10">DSM 44593</strain>
    </source>
</reference>
<name>A0A841E9M8_9ACTN</name>
<feature type="transmembrane region" description="Helical" evidence="7">
    <location>
        <begin position="160"/>
        <end position="179"/>
    </location>
</feature>
<feature type="transmembrane region" description="Helical" evidence="7">
    <location>
        <begin position="102"/>
        <end position="122"/>
    </location>
</feature>
<evidence type="ECO:0000313" key="10">
    <source>
        <dbReference type="Proteomes" id="UP000578077"/>
    </source>
</evidence>
<evidence type="ECO:0000256" key="2">
    <source>
        <dbReference type="ARBA" id="ARBA00007362"/>
    </source>
</evidence>
<evidence type="ECO:0000256" key="5">
    <source>
        <dbReference type="ARBA" id="ARBA00023136"/>
    </source>
</evidence>
<dbReference type="SUPFAM" id="SSF103481">
    <property type="entry name" value="Multidrug resistance efflux transporter EmrE"/>
    <property type="match status" value="2"/>
</dbReference>
<organism evidence="9 10">
    <name type="scientific">Streptomonospora salina</name>
    <dbReference type="NCBI Taxonomy" id="104205"/>
    <lineage>
        <taxon>Bacteria</taxon>
        <taxon>Bacillati</taxon>
        <taxon>Actinomycetota</taxon>
        <taxon>Actinomycetes</taxon>
        <taxon>Streptosporangiales</taxon>
        <taxon>Nocardiopsidaceae</taxon>
        <taxon>Streptomonospora</taxon>
    </lineage>
</organism>
<feature type="transmembrane region" description="Helical" evidence="7">
    <location>
        <begin position="280"/>
        <end position="299"/>
    </location>
</feature>
<dbReference type="InterPro" id="IPR050638">
    <property type="entry name" value="AA-Vitamin_Transporters"/>
</dbReference>
<evidence type="ECO:0000313" key="9">
    <source>
        <dbReference type="EMBL" id="MBB5999692.1"/>
    </source>
</evidence>